<dbReference type="GO" id="GO:0016747">
    <property type="term" value="F:acyltransferase activity, transferring groups other than amino-acyl groups"/>
    <property type="evidence" value="ECO:0007669"/>
    <property type="project" value="InterPro"/>
</dbReference>
<dbReference type="InterPro" id="IPR000182">
    <property type="entry name" value="GNAT_dom"/>
</dbReference>
<accession>A0A1D3UVN8</accession>
<dbReference type="Gene3D" id="3.40.630.30">
    <property type="match status" value="1"/>
</dbReference>
<dbReference type="CDD" id="cd04301">
    <property type="entry name" value="NAT_SF"/>
    <property type="match status" value="1"/>
</dbReference>
<proteinExistence type="predicted"/>
<dbReference type="RefSeq" id="WP_081328265.1">
    <property type="nucleotide sequence ID" value="NZ_FMMM01000078.1"/>
</dbReference>
<dbReference type="Proteomes" id="UP000182057">
    <property type="component" value="Unassembled WGS sequence"/>
</dbReference>
<protein>
    <recommendedName>
        <fullName evidence="1">N-acetyltransferase domain-containing protein</fullName>
    </recommendedName>
</protein>
<dbReference type="AlphaFoldDB" id="A0A1D3UVN8"/>
<reference evidence="2 3" key="1">
    <citation type="submission" date="2016-09" db="EMBL/GenBank/DDBJ databases">
        <authorList>
            <person name="Capua I."/>
            <person name="De Benedictis P."/>
            <person name="Joannis T."/>
            <person name="Lombin L.H."/>
            <person name="Cattoli G."/>
        </authorList>
    </citation>
    <scope>NUCLEOTIDE SEQUENCE [LARGE SCALE GENOMIC DNA]</scope>
    <source>
        <strain evidence="2 3">UB20</strain>
    </source>
</reference>
<dbReference type="PROSITE" id="PS51186">
    <property type="entry name" value="GNAT"/>
    <property type="match status" value="1"/>
</dbReference>
<evidence type="ECO:0000259" key="1">
    <source>
        <dbReference type="PROSITE" id="PS51186"/>
    </source>
</evidence>
<dbReference type="EMBL" id="FMMM01000078">
    <property type="protein sequence ID" value="SCQ24068.1"/>
    <property type="molecule type" value="Genomic_DNA"/>
</dbReference>
<organism evidence="2 3">
    <name type="scientific">Tannerella forsythia</name>
    <name type="common">Bacteroides forsythus</name>
    <dbReference type="NCBI Taxonomy" id="28112"/>
    <lineage>
        <taxon>Bacteria</taxon>
        <taxon>Pseudomonadati</taxon>
        <taxon>Bacteroidota</taxon>
        <taxon>Bacteroidia</taxon>
        <taxon>Bacteroidales</taxon>
        <taxon>Tannerellaceae</taxon>
        <taxon>Tannerella</taxon>
    </lineage>
</organism>
<evidence type="ECO:0000313" key="2">
    <source>
        <dbReference type="EMBL" id="SCQ24068.1"/>
    </source>
</evidence>
<dbReference type="Pfam" id="PF13508">
    <property type="entry name" value="Acetyltransf_7"/>
    <property type="match status" value="1"/>
</dbReference>
<gene>
    <name evidence="2" type="ORF">TFUB20_02273</name>
</gene>
<feature type="domain" description="N-acetyltransferase" evidence="1">
    <location>
        <begin position="5"/>
        <end position="155"/>
    </location>
</feature>
<name>A0A1D3UVN8_TANFO</name>
<dbReference type="SUPFAM" id="SSF55729">
    <property type="entry name" value="Acyl-CoA N-acyltransferases (Nat)"/>
    <property type="match status" value="1"/>
</dbReference>
<dbReference type="OrthoDB" id="9127144at2"/>
<sequence>MMTRTRITETRHPLFSRAWELYESAFPADERRTLHPQSKVMERAAYHFEVVTDNDAFVGLLLWWHFDDVRYVEHLATLPGLRGKGYGKQVLETFVAESDVPVWLEVEPPTDEMKRRRVGFYQRLGFALNAHHYMQPPYTEGGSPVPLLLMTHPITVTEAAVRDFCRTYHPVLTDYT</sequence>
<dbReference type="InterPro" id="IPR016181">
    <property type="entry name" value="Acyl_CoA_acyltransferase"/>
</dbReference>
<evidence type="ECO:0000313" key="3">
    <source>
        <dbReference type="Proteomes" id="UP000182057"/>
    </source>
</evidence>